<name>A0A7Y0BM00_9SPHN</name>
<dbReference type="CDD" id="cd03809">
    <property type="entry name" value="GT4_MtfB-like"/>
    <property type="match status" value="1"/>
</dbReference>
<comment type="caution">
    <text evidence="3">The sequence shown here is derived from an EMBL/GenBank/DDBJ whole genome shotgun (WGS) entry which is preliminary data.</text>
</comment>
<protein>
    <submittedName>
        <fullName evidence="3">Glycosyltransferase family 4 protein</fullName>
    </submittedName>
</protein>
<dbReference type="SUPFAM" id="SSF53756">
    <property type="entry name" value="UDP-Glycosyltransferase/glycogen phosphorylase"/>
    <property type="match status" value="1"/>
</dbReference>
<evidence type="ECO:0000256" key="1">
    <source>
        <dbReference type="ARBA" id="ARBA00022679"/>
    </source>
</evidence>
<dbReference type="EMBL" id="JABBGM010000001">
    <property type="protein sequence ID" value="NML92281.1"/>
    <property type="molecule type" value="Genomic_DNA"/>
</dbReference>
<feature type="domain" description="Glycosyl transferase family 1" evidence="2">
    <location>
        <begin position="223"/>
        <end position="344"/>
    </location>
</feature>
<dbReference type="PANTHER" id="PTHR46401:SF2">
    <property type="entry name" value="GLYCOSYLTRANSFERASE WBBK-RELATED"/>
    <property type="match status" value="1"/>
</dbReference>
<dbReference type="InterPro" id="IPR001296">
    <property type="entry name" value="Glyco_trans_1"/>
</dbReference>
<accession>A0A7Y0BM00</accession>
<evidence type="ECO:0000259" key="2">
    <source>
        <dbReference type="Pfam" id="PF00534"/>
    </source>
</evidence>
<keyword evidence="4" id="KW-1185">Reference proteome</keyword>
<evidence type="ECO:0000313" key="3">
    <source>
        <dbReference type="EMBL" id="NML92281.1"/>
    </source>
</evidence>
<evidence type="ECO:0000313" key="4">
    <source>
        <dbReference type="Proteomes" id="UP000583556"/>
    </source>
</evidence>
<dbReference type="PANTHER" id="PTHR46401">
    <property type="entry name" value="GLYCOSYLTRANSFERASE WBBK-RELATED"/>
    <property type="match status" value="1"/>
</dbReference>
<dbReference type="GO" id="GO:0016757">
    <property type="term" value="F:glycosyltransferase activity"/>
    <property type="evidence" value="ECO:0007669"/>
    <property type="project" value="InterPro"/>
</dbReference>
<reference evidence="3 4" key="1">
    <citation type="submission" date="2020-04" db="EMBL/GenBank/DDBJ databases">
        <title>Novosphingobium sp. TW-4 isolated from soil.</title>
        <authorList>
            <person name="Dahal R.H."/>
            <person name="Chaudhary D.K."/>
        </authorList>
    </citation>
    <scope>NUCLEOTIDE SEQUENCE [LARGE SCALE GENOMIC DNA]</scope>
    <source>
        <strain evidence="3 4">TW-4</strain>
    </source>
</reference>
<dbReference type="AlphaFoldDB" id="A0A7Y0BM00"/>
<organism evidence="3 4">
    <name type="scientific">Novosphingobium olei</name>
    <dbReference type="NCBI Taxonomy" id="2728851"/>
    <lineage>
        <taxon>Bacteria</taxon>
        <taxon>Pseudomonadati</taxon>
        <taxon>Pseudomonadota</taxon>
        <taxon>Alphaproteobacteria</taxon>
        <taxon>Sphingomonadales</taxon>
        <taxon>Sphingomonadaceae</taxon>
        <taxon>Novosphingobium</taxon>
    </lineage>
</organism>
<dbReference type="Gene3D" id="3.40.50.2000">
    <property type="entry name" value="Glycogen Phosphorylase B"/>
    <property type="match status" value="1"/>
</dbReference>
<dbReference type="Pfam" id="PF00534">
    <property type="entry name" value="Glycos_transf_1"/>
    <property type="match status" value="1"/>
</dbReference>
<sequence>MTTVILDISRLISRIRHHTPSGVDRVEMAYARGLLERYGDNLHFAAVHPLGWKGRVPRNAALGYLDWLERCWLTGSDETRQRSLASVMPTLLRLRPRRSRERAATNVPVYVQVSPHHLTRPKAVKAMLESERASFLCMVHDLIPIEYPEYARESGARLHRLRMQTVADLADAVIVNSAATGRSLASFAQAAGRVPSIHVALLGTEKLPQDIAAQAEANASAAQAQPYFVCVGTIEPRKNHLLLLNLWRRMAETLPPHEIPRLVIVGRRGWENEQVLDMLERCAALHPYVEEINGCSDVRLASIVRGARALLMPSFAEGFGMPVAEALDAGVPVICSDIAAHREVGGAVPDYLDPLDGPGWMTLIRDHARVGAAAIAQRARLAQWHAPTWNEHLDIVDRAIDQLAL</sequence>
<proteinExistence type="predicted"/>
<keyword evidence="1 3" id="KW-0808">Transferase</keyword>
<dbReference type="RefSeq" id="WP_169491546.1">
    <property type="nucleotide sequence ID" value="NZ_JABBGM010000001.1"/>
</dbReference>
<dbReference type="Proteomes" id="UP000583556">
    <property type="component" value="Unassembled WGS sequence"/>
</dbReference>
<gene>
    <name evidence="3" type="ORF">HHL27_01165</name>
</gene>